<dbReference type="OrthoDB" id="9796085at2"/>
<dbReference type="Gene3D" id="3.50.30.50">
    <property type="entry name" value="Putative cyclase"/>
    <property type="match status" value="1"/>
</dbReference>
<dbReference type="GO" id="GO:0004061">
    <property type="term" value="F:arylformamidase activity"/>
    <property type="evidence" value="ECO:0007669"/>
    <property type="project" value="InterPro"/>
</dbReference>
<reference evidence="1 2" key="1">
    <citation type="submission" date="2018-08" db="EMBL/GenBank/DDBJ databases">
        <title>Genomic Encyclopedia of Type Strains, Phase IV (KMG-IV): sequencing the most valuable type-strain genomes for metagenomic binning, comparative biology and taxonomic classification.</title>
        <authorList>
            <person name="Goeker M."/>
        </authorList>
    </citation>
    <scope>NUCLEOTIDE SEQUENCE [LARGE SCALE GENOMIC DNA]</scope>
    <source>
        <strain evidence="1 2">DSM 23923</strain>
    </source>
</reference>
<name>A0A347ZQY6_9CHLR</name>
<accession>A0A347ZQY6</accession>
<dbReference type="AlphaFoldDB" id="A0A347ZQY6"/>
<dbReference type="PANTHER" id="PTHR31118:SF32">
    <property type="entry name" value="KYNURENINE FORMAMIDASE"/>
    <property type="match status" value="1"/>
</dbReference>
<proteinExistence type="predicted"/>
<gene>
    <name evidence="1" type="ORF">DFR64_1621</name>
</gene>
<sequence>MKIKKIYELSHRIDPDKEEYRLEIDSRQVEGWEQFAKYPRLPEAQYLISEITLCTHVGTHIELPFHHDKDGLDAADFPVENLVGETVVLDISRFGNNEEISRADLIKIADGKIQPGDILFFYTGLDVNYYTPRQHDRPYFATDAIGWLIDEAKIKLMGVDTSGHEIRHQDSSPVIGQPNHELLLGSGIPLIEYLTNLKPLMGKRLWTFTLPVRMIGAESFPARVIAVDWEEA</sequence>
<dbReference type="Pfam" id="PF04199">
    <property type="entry name" value="Cyclase"/>
    <property type="match status" value="1"/>
</dbReference>
<dbReference type="Proteomes" id="UP000256388">
    <property type="component" value="Unassembled WGS sequence"/>
</dbReference>
<evidence type="ECO:0000313" key="1">
    <source>
        <dbReference type="EMBL" id="REG11729.1"/>
    </source>
</evidence>
<dbReference type="PANTHER" id="PTHR31118">
    <property type="entry name" value="CYCLASE-LIKE PROTEIN 2"/>
    <property type="match status" value="1"/>
</dbReference>
<evidence type="ECO:0000313" key="2">
    <source>
        <dbReference type="Proteomes" id="UP000256388"/>
    </source>
</evidence>
<organism evidence="1 2">
    <name type="scientific">Pelolinea submarina</name>
    <dbReference type="NCBI Taxonomy" id="913107"/>
    <lineage>
        <taxon>Bacteria</taxon>
        <taxon>Bacillati</taxon>
        <taxon>Chloroflexota</taxon>
        <taxon>Anaerolineae</taxon>
        <taxon>Anaerolineales</taxon>
        <taxon>Anaerolineaceae</taxon>
        <taxon>Pelolinea</taxon>
    </lineage>
</organism>
<dbReference type="SUPFAM" id="SSF102198">
    <property type="entry name" value="Putative cyclase"/>
    <property type="match status" value="1"/>
</dbReference>
<protein>
    <submittedName>
        <fullName evidence="1">Arylformamidase</fullName>
    </submittedName>
</protein>
<dbReference type="GO" id="GO:0019441">
    <property type="term" value="P:L-tryptophan catabolic process to kynurenine"/>
    <property type="evidence" value="ECO:0007669"/>
    <property type="project" value="InterPro"/>
</dbReference>
<keyword evidence="2" id="KW-1185">Reference proteome</keyword>
<comment type="caution">
    <text evidence="1">The sequence shown here is derived from an EMBL/GenBank/DDBJ whole genome shotgun (WGS) entry which is preliminary data.</text>
</comment>
<dbReference type="InterPro" id="IPR037175">
    <property type="entry name" value="KFase_sf"/>
</dbReference>
<dbReference type="EMBL" id="QUMS01000001">
    <property type="protein sequence ID" value="REG11729.1"/>
    <property type="molecule type" value="Genomic_DNA"/>
</dbReference>
<dbReference type="InterPro" id="IPR007325">
    <property type="entry name" value="KFase/CYL"/>
</dbReference>
<dbReference type="RefSeq" id="WP_116224844.1">
    <property type="nucleotide sequence ID" value="NZ_AP018437.1"/>
</dbReference>